<feature type="signal peptide" evidence="2">
    <location>
        <begin position="1"/>
        <end position="19"/>
    </location>
</feature>
<accession>A0A6A5Y211</accession>
<evidence type="ECO:0000313" key="3">
    <source>
        <dbReference type="EMBL" id="KAF2019276.1"/>
    </source>
</evidence>
<feature type="region of interest" description="Disordered" evidence="1">
    <location>
        <begin position="255"/>
        <end position="329"/>
    </location>
</feature>
<keyword evidence="2" id="KW-0732">Signal</keyword>
<evidence type="ECO:0000256" key="2">
    <source>
        <dbReference type="SAM" id="SignalP"/>
    </source>
</evidence>
<reference evidence="3" key="1">
    <citation type="journal article" date="2020" name="Stud. Mycol.">
        <title>101 Dothideomycetes genomes: a test case for predicting lifestyles and emergence of pathogens.</title>
        <authorList>
            <person name="Haridas S."/>
            <person name="Albert R."/>
            <person name="Binder M."/>
            <person name="Bloem J."/>
            <person name="Labutti K."/>
            <person name="Salamov A."/>
            <person name="Andreopoulos B."/>
            <person name="Baker S."/>
            <person name="Barry K."/>
            <person name="Bills G."/>
            <person name="Bluhm B."/>
            <person name="Cannon C."/>
            <person name="Castanera R."/>
            <person name="Culley D."/>
            <person name="Daum C."/>
            <person name="Ezra D."/>
            <person name="Gonzalez J."/>
            <person name="Henrissat B."/>
            <person name="Kuo A."/>
            <person name="Liang C."/>
            <person name="Lipzen A."/>
            <person name="Lutzoni F."/>
            <person name="Magnuson J."/>
            <person name="Mondo S."/>
            <person name="Nolan M."/>
            <person name="Ohm R."/>
            <person name="Pangilinan J."/>
            <person name="Park H.-J."/>
            <person name="Ramirez L."/>
            <person name="Alfaro M."/>
            <person name="Sun H."/>
            <person name="Tritt A."/>
            <person name="Yoshinaga Y."/>
            <person name="Zwiers L.-H."/>
            <person name="Turgeon B."/>
            <person name="Goodwin S."/>
            <person name="Spatafora J."/>
            <person name="Crous P."/>
            <person name="Grigoriev I."/>
        </authorList>
    </citation>
    <scope>NUCLEOTIDE SEQUENCE</scope>
    <source>
        <strain evidence="3">CBS 175.79</strain>
    </source>
</reference>
<gene>
    <name evidence="3" type="ORF">BU24DRAFT_418862</name>
</gene>
<proteinExistence type="predicted"/>
<dbReference type="EMBL" id="ML978067">
    <property type="protein sequence ID" value="KAF2019276.1"/>
    <property type="molecule type" value="Genomic_DNA"/>
</dbReference>
<dbReference type="Gene3D" id="3.10.350.10">
    <property type="entry name" value="LysM domain"/>
    <property type="match status" value="1"/>
</dbReference>
<feature type="compositionally biased region" description="Basic and acidic residues" evidence="1">
    <location>
        <begin position="288"/>
        <end position="312"/>
    </location>
</feature>
<evidence type="ECO:0000256" key="1">
    <source>
        <dbReference type="SAM" id="MobiDB-lite"/>
    </source>
</evidence>
<organism evidence="3 4">
    <name type="scientific">Aaosphaeria arxii CBS 175.79</name>
    <dbReference type="NCBI Taxonomy" id="1450172"/>
    <lineage>
        <taxon>Eukaryota</taxon>
        <taxon>Fungi</taxon>
        <taxon>Dikarya</taxon>
        <taxon>Ascomycota</taxon>
        <taxon>Pezizomycotina</taxon>
        <taxon>Dothideomycetes</taxon>
        <taxon>Pleosporomycetidae</taxon>
        <taxon>Pleosporales</taxon>
        <taxon>Pleosporales incertae sedis</taxon>
        <taxon>Aaosphaeria</taxon>
    </lineage>
</organism>
<feature type="chain" id="PRO_5025523517" evidence="2">
    <location>
        <begin position="20"/>
        <end position="377"/>
    </location>
</feature>
<dbReference type="RefSeq" id="XP_033387615.1">
    <property type="nucleotide sequence ID" value="XM_033527071.1"/>
</dbReference>
<evidence type="ECO:0000313" key="4">
    <source>
        <dbReference type="Proteomes" id="UP000799778"/>
    </source>
</evidence>
<dbReference type="OrthoDB" id="1193027at2759"/>
<dbReference type="InterPro" id="IPR036779">
    <property type="entry name" value="LysM_dom_sf"/>
</dbReference>
<sequence>MLTSTCFLAASSFLALSMAAPIPKPVERRGGMAFSKYTVFGGDGTTLQGWPSQNQWWPFEDLWDANLEILRTSCTQYPGSPQNNDENEIAAIKQAIIEVSGESGLSKEYILASMMQESKGCVRAPTTNYGVRNPGLMQSFNGKATCNEGGFTTPCPDSTIKQMVSEGVGLGLEFGLTQALGQAGCDDVSKYYKAARIYNSGSLPQGGNLGSGIATHCYSTDIANRLVGWTSQSSACQEGTIGSVGGSNVAFGGSDYSNGNGNGNGNSNTPEPTTTPTITEPPAAVKTPEVEPPKAETPKVEPPKAETPKEQTPKPVNAPTSEKAPGAAANCKSWYAVKKGDDCSATGISFERLRTLNTQLDSNCSNLWAEYSYCIDA</sequence>
<protein>
    <submittedName>
        <fullName evidence="3">Carbohydrate-binding module family 50 protein</fullName>
    </submittedName>
</protein>
<dbReference type="AlphaFoldDB" id="A0A6A5Y211"/>
<keyword evidence="4" id="KW-1185">Reference proteome</keyword>
<dbReference type="GeneID" id="54284468"/>
<feature type="compositionally biased region" description="Low complexity" evidence="1">
    <location>
        <begin position="265"/>
        <end position="282"/>
    </location>
</feature>
<dbReference type="Proteomes" id="UP000799778">
    <property type="component" value="Unassembled WGS sequence"/>
</dbReference>
<name>A0A6A5Y211_9PLEO</name>